<gene>
    <name evidence="2" type="ORF">AFUS01_LOCUS9068</name>
</gene>
<reference evidence="2" key="1">
    <citation type="submission" date="2021-06" db="EMBL/GenBank/DDBJ databases">
        <authorList>
            <person name="Hodson N. C."/>
            <person name="Mongue J. A."/>
            <person name="Jaron S. K."/>
        </authorList>
    </citation>
    <scope>NUCLEOTIDE SEQUENCE</scope>
</reference>
<sequence length="29" mass="3132">MALLTHKHLVNASSRLAGADKNSGQLRNK</sequence>
<dbReference type="Proteomes" id="UP000708208">
    <property type="component" value="Unassembled WGS sequence"/>
</dbReference>
<dbReference type="AlphaFoldDB" id="A0A8J2NV71"/>
<evidence type="ECO:0000313" key="2">
    <source>
        <dbReference type="EMBL" id="CAG7719762.1"/>
    </source>
</evidence>
<feature type="region of interest" description="Disordered" evidence="1">
    <location>
        <begin position="1"/>
        <end position="29"/>
    </location>
</feature>
<comment type="caution">
    <text evidence="2">The sequence shown here is derived from an EMBL/GenBank/DDBJ whole genome shotgun (WGS) entry which is preliminary data.</text>
</comment>
<name>A0A8J2NV71_9HEXA</name>
<evidence type="ECO:0000256" key="1">
    <source>
        <dbReference type="SAM" id="MobiDB-lite"/>
    </source>
</evidence>
<organism evidence="2 3">
    <name type="scientific">Allacma fusca</name>
    <dbReference type="NCBI Taxonomy" id="39272"/>
    <lineage>
        <taxon>Eukaryota</taxon>
        <taxon>Metazoa</taxon>
        <taxon>Ecdysozoa</taxon>
        <taxon>Arthropoda</taxon>
        <taxon>Hexapoda</taxon>
        <taxon>Collembola</taxon>
        <taxon>Symphypleona</taxon>
        <taxon>Sminthuridae</taxon>
        <taxon>Allacma</taxon>
    </lineage>
</organism>
<proteinExistence type="predicted"/>
<feature type="non-terminal residue" evidence="2">
    <location>
        <position position="1"/>
    </location>
</feature>
<keyword evidence="3" id="KW-1185">Reference proteome</keyword>
<evidence type="ECO:0000313" key="3">
    <source>
        <dbReference type="Proteomes" id="UP000708208"/>
    </source>
</evidence>
<dbReference type="EMBL" id="CAJVCH010064372">
    <property type="protein sequence ID" value="CAG7719762.1"/>
    <property type="molecule type" value="Genomic_DNA"/>
</dbReference>
<protein>
    <submittedName>
        <fullName evidence="2">Uncharacterized protein</fullName>
    </submittedName>
</protein>
<accession>A0A8J2NV71</accession>